<comment type="caution">
    <text evidence="2">The sequence shown here is derived from an EMBL/GenBank/DDBJ whole genome shotgun (WGS) entry which is preliminary data.</text>
</comment>
<feature type="region of interest" description="Disordered" evidence="1">
    <location>
        <begin position="362"/>
        <end position="387"/>
    </location>
</feature>
<feature type="compositionally biased region" description="Polar residues" evidence="1">
    <location>
        <begin position="157"/>
        <end position="178"/>
    </location>
</feature>
<feature type="region of interest" description="Disordered" evidence="1">
    <location>
        <begin position="73"/>
        <end position="236"/>
    </location>
</feature>
<proteinExistence type="predicted"/>
<dbReference type="EMBL" id="NWUJ01000010">
    <property type="protein sequence ID" value="PFH32744.1"/>
    <property type="molecule type" value="Genomic_DNA"/>
</dbReference>
<accession>A0A2A9M6D4</accession>
<dbReference type="RefSeq" id="XP_029216753.1">
    <property type="nucleotide sequence ID" value="XM_029360086.1"/>
</dbReference>
<dbReference type="VEuPathDB" id="ToxoDB:BESB_013560"/>
<gene>
    <name evidence="2" type="ORF">BESB_013560</name>
</gene>
<evidence type="ECO:0000313" key="2">
    <source>
        <dbReference type="EMBL" id="PFH32744.1"/>
    </source>
</evidence>
<dbReference type="OrthoDB" id="330706at2759"/>
<feature type="compositionally biased region" description="Basic residues" evidence="1">
    <location>
        <begin position="116"/>
        <end position="128"/>
    </location>
</feature>
<reference evidence="2 3" key="1">
    <citation type="submission" date="2017-09" db="EMBL/GenBank/DDBJ databases">
        <title>Genome sequencing of Besnoitia besnoiti strain Bb-Ger1.</title>
        <authorList>
            <person name="Schares G."/>
            <person name="Venepally P."/>
            <person name="Lorenzi H.A."/>
        </authorList>
    </citation>
    <scope>NUCLEOTIDE SEQUENCE [LARGE SCALE GENOMIC DNA]</scope>
    <source>
        <strain evidence="2 3">Bb-Ger1</strain>
    </source>
</reference>
<dbReference type="Proteomes" id="UP000224006">
    <property type="component" value="Chromosome IX"/>
</dbReference>
<feature type="compositionally biased region" description="Gly residues" evidence="1">
    <location>
        <begin position="138"/>
        <end position="147"/>
    </location>
</feature>
<feature type="region of interest" description="Disordered" evidence="1">
    <location>
        <begin position="1"/>
        <end position="22"/>
    </location>
</feature>
<organism evidence="2 3">
    <name type="scientific">Besnoitia besnoiti</name>
    <name type="common">Apicomplexan protozoan</name>
    <dbReference type="NCBI Taxonomy" id="94643"/>
    <lineage>
        <taxon>Eukaryota</taxon>
        <taxon>Sar</taxon>
        <taxon>Alveolata</taxon>
        <taxon>Apicomplexa</taxon>
        <taxon>Conoidasida</taxon>
        <taxon>Coccidia</taxon>
        <taxon>Eucoccidiorida</taxon>
        <taxon>Eimeriorina</taxon>
        <taxon>Sarcocystidae</taxon>
        <taxon>Besnoitia</taxon>
    </lineage>
</organism>
<evidence type="ECO:0000256" key="1">
    <source>
        <dbReference type="SAM" id="MobiDB-lite"/>
    </source>
</evidence>
<feature type="compositionally biased region" description="Low complexity" evidence="1">
    <location>
        <begin position="97"/>
        <end position="115"/>
    </location>
</feature>
<sequence length="635" mass="65917">MTTHHHGLPPLSGLEAAPLKPGSIASSSHQLYYHTAPTTASSTTTDPAAESFYPGLTLGEEFRYMSSGIHYNRGPSSVPPGSHGTLKATHPYPSDNLTTQSALASSQSLSSTPVSRRPRGRRSVRRCRLCGLVPGLHGQPGGRGPAGAGLPLPQPGTTSTSLTQSDPQLQRISSSSRVPSAAHAGKGSVSHTRQHATASSSYYGLPSNETTPPSLAPQRRQHSPTKSHASDARAADSEVRAIQASWKALASPAKESFSYEICDGQIVRQRVVVSAAADQAQTADARGAEHKTEEERSCRRLAGTEAPAAGVALTGPQQAKEAAARSQFPSSAPLPSYYAAEDLAHSELTRASGLPVSHTYTYTVRQPSESEEPQGGDYSANRVKPSAAPAGPDASYSLYPLTLSEASQVYSLQAVPGYYAPGFDYPLGPGAPVMAPGTYSYDVGAAYPQSASAAGDAYSAAAYAAYYGGSAYAQPPSRFAGTYFVDAEGNTYWSAGASSAGEPVYVPAPPADGGALGAAIPTPGRTRLPRHIGVSAGGDGELHREGLVSVPSGGYDSAPAGFLPAALAHGSFPTHQPSAQPLLPSVSSFYYPGSPAVPMPEGDEEDAMDRHDSGERAVNWRVLVGSACLFFLRSV</sequence>
<keyword evidence="3" id="KW-1185">Reference proteome</keyword>
<dbReference type="GeneID" id="40306418"/>
<protein>
    <recommendedName>
        <fullName evidence="4">Proteophosphoglycan 5, related protein</fullName>
    </recommendedName>
</protein>
<feature type="compositionally biased region" description="Basic and acidic residues" evidence="1">
    <location>
        <begin position="286"/>
        <end position="298"/>
    </location>
</feature>
<dbReference type="AlphaFoldDB" id="A0A2A9M6D4"/>
<dbReference type="KEGG" id="bbes:BESB_013560"/>
<evidence type="ECO:0008006" key="4">
    <source>
        <dbReference type="Google" id="ProtNLM"/>
    </source>
</evidence>
<name>A0A2A9M6D4_BESBE</name>
<feature type="region of interest" description="Disordered" evidence="1">
    <location>
        <begin position="279"/>
        <end position="300"/>
    </location>
</feature>
<feature type="compositionally biased region" description="Polar residues" evidence="1">
    <location>
        <begin position="189"/>
        <end position="213"/>
    </location>
</feature>
<evidence type="ECO:0000313" key="3">
    <source>
        <dbReference type="Proteomes" id="UP000224006"/>
    </source>
</evidence>